<name>A0A7S3XRA5_HETAK</name>
<evidence type="ECO:0000256" key="3">
    <source>
        <dbReference type="ARBA" id="ARBA00022833"/>
    </source>
</evidence>
<evidence type="ECO:0000256" key="2">
    <source>
        <dbReference type="ARBA" id="ARBA00022771"/>
    </source>
</evidence>
<evidence type="ECO:0000256" key="4">
    <source>
        <dbReference type="PROSITE-ProRule" id="PRU00207"/>
    </source>
</evidence>
<dbReference type="Gene3D" id="3.30.40.10">
    <property type="entry name" value="Zinc/RING finger domain, C3HC4 (zinc finger)"/>
    <property type="match status" value="3"/>
</dbReference>
<feature type="region of interest" description="Disordered" evidence="5">
    <location>
        <begin position="716"/>
        <end position="738"/>
    </location>
</feature>
<dbReference type="EMBL" id="HBIU01018638">
    <property type="protein sequence ID" value="CAE0630002.1"/>
    <property type="molecule type" value="Transcribed_RNA"/>
</dbReference>
<dbReference type="PANTHER" id="PTHR10131:SF94">
    <property type="entry name" value="TNF RECEPTOR-ASSOCIATED FACTOR 4"/>
    <property type="match status" value="1"/>
</dbReference>
<proteinExistence type="predicted"/>
<dbReference type="PROSITE" id="PS50145">
    <property type="entry name" value="ZF_TRAF"/>
    <property type="match status" value="1"/>
</dbReference>
<dbReference type="GO" id="GO:0008270">
    <property type="term" value="F:zinc ion binding"/>
    <property type="evidence" value="ECO:0007669"/>
    <property type="project" value="UniProtKB-KW"/>
</dbReference>
<dbReference type="InterPro" id="IPR013083">
    <property type="entry name" value="Znf_RING/FYVE/PHD"/>
</dbReference>
<gene>
    <name evidence="7" type="ORF">HAKA00212_LOCUS8694</name>
</gene>
<evidence type="ECO:0000256" key="5">
    <source>
        <dbReference type="SAM" id="MobiDB-lite"/>
    </source>
</evidence>
<keyword evidence="1 4" id="KW-0479">Metal-binding</keyword>
<evidence type="ECO:0000313" key="7">
    <source>
        <dbReference type="EMBL" id="CAE0630002.1"/>
    </source>
</evidence>
<keyword evidence="3 4" id="KW-0862">Zinc</keyword>
<accession>A0A7S3XRA5</accession>
<feature type="region of interest" description="Disordered" evidence="5">
    <location>
        <begin position="533"/>
        <end position="565"/>
    </location>
</feature>
<protein>
    <recommendedName>
        <fullName evidence="6">TRAF-type domain-containing protein</fullName>
    </recommendedName>
</protein>
<feature type="zinc finger region" description="TRAF-type" evidence="4">
    <location>
        <begin position="167"/>
        <end position="209"/>
    </location>
</feature>
<dbReference type="InterPro" id="IPR001293">
    <property type="entry name" value="Znf_TRAF"/>
</dbReference>
<sequence>MQMRNKNVKVVPLMPPKRKALKCQCCGKARCTRRRNAVDNILEGITRDGQNGLIVIHRHTRLAQRLKRHKKSKVEAIRTSTTECRCCVRVLEAELACRDTSEFHLEPEDFKHLSTLCSKHQIMAYSELKTDPKEDQSRGAETTTRGTLKLCRLGCGAAFSLDLLGKHELVECPRKLWKCHQCSATLPARRKEHHLAHKCRARQVTCRDCGQGMKQNEMTAHELECPENQWSCGCGFHGLKRDRAIHELHLCPDPLKPCLHGCGMSARAKLRKVHEDSECMFRLLECDECKDKIQAFAYDSHREICSQRFVSCLECGEEGIKAADLTNHLRTSCLQQISLETSVQQEACPECHTLVQSDSLQQHLRDECQEKKQKVKCKHGCGASFSLPEEEEKLNVHCEQQCPMVPWKCRCGAQVLLFQRQAHLQQCRTFTQSWEHAVRQLTRVLGKEDLELRMGKLIKKRKIRKEIALCALAENQGDVKLAYKKLAHRAYYEELKQASEIESIQHYVSSKKRRAHGHGTRMAIPNPVMDFSGSSLSAKNEAQPVHQTAHLDRNAGSSSFNERDNSHSEESLASFCSNGCGASLGHASMEHRMEHENQLCPSKPWACQCGTKVPLSQRQAHLKGCLTYVREWERAVRLLIATLSKEDLEKRLKVLVTRRKTRKEVALCALAENMGDVKLAYKKLSHRAYYDEIKLVCEIESMKNIWKNHRGRKGASQNALASSAEDLQTRHSTTSRQDVISRIQDNPITIAEDDILVKASSSSRLPSSPPRVQLTPRSLSPSTAWMGRRTSDIFSSEVRSAASFNDTSDCSKQNEVSGAAAAVVNDDIIEHDIEEPVVL</sequence>
<reference evidence="7" key="1">
    <citation type="submission" date="2021-01" db="EMBL/GenBank/DDBJ databases">
        <authorList>
            <person name="Corre E."/>
            <person name="Pelletier E."/>
            <person name="Niang G."/>
            <person name="Scheremetjew M."/>
            <person name="Finn R."/>
            <person name="Kale V."/>
            <person name="Holt S."/>
            <person name="Cochrane G."/>
            <person name="Meng A."/>
            <person name="Brown T."/>
            <person name="Cohen L."/>
        </authorList>
    </citation>
    <scope>NUCLEOTIDE SEQUENCE</scope>
    <source>
        <strain evidence="7">CCMP3107</strain>
    </source>
</reference>
<keyword evidence="2 4" id="KW-0863">Zinc-finger</keyword>
<organism evidence="7">
    <name type="scientific">Heterosigma akashiwo</name>
    <name type="common">Chromophytic alga</name>
    <name type="synonym">Heterosigma carterae</name>
    <dbReference type="NCBI Taxonomy" id="2829"/>
    <lineage>
        <taxon>Eukaryota</taxon>
        <taxon>Sar</taxon>
        <taxon>Stramenopiles</taxon>
        <taxon>Ochrophyta</taxon>
        <taxon>Raphidophyceae</taxon>
        <taxon>Chattonellales</taxon>
        <taxon>Chattonellaceae</taxon>
        <taxon>Heterosigma</taxon>
    </lineage>
</organism>
<dbReference type="AlphaFoldDB" id="A0A7S3XRA5"/>
<evidence type="ECO:0000259" key="6">
    <source>
        <dbReference type="PROSITE" id="PS50145"/>
    </source>
</evidence>
<feature type="region of interest" description="Disordered" evidence="5">
    <location>
        <begin position="760"/>
        <end position="781"/>
    </location>
</feature>
<dbReference type="PANTHER" id="PTHR10131">
    <property type="entry name" value="TNF RECEPTOR ASSOCIATED FACTOR"/>
    <property type="match status" value="1"/>
</dbReference>
<evidence type="ECO:0000256" key="1">
    <source>
        <dbReference type="ARBA" id="ARBA00022723"/>
    </source>
</evidence>
<feature type="domain" description="TRAF-type" evidence="6">
    <location>
        <begin position="167"/>
        <end position="209"/>
    </location>
</feature>